<dbReference type="EMBL" id="BAAAQM010000042">
    <property type="protein sequence ID" value="GAA1989377.1"/>
    <property type="molecule type" value="Genomic_DNA"/>
</dbReference>
<organism evidence="4 5">
    <name type="scientific">Catenulispora subtropica</name>
    <dbReference type="NCBI Taxonomy" id="450798"/>
    <lineage>
        <taxon>Bacteria</taxon>
        <taxon>Bacillati</taxon>
        <taxon>Actinomycetota</taxon>
        <taxon>Actinomycetes</taxon>
        <taxon>Catenulisporales</taxon>
        <taxon>Catenulisporaceae</taxon>
        <taxon>Catenulispora</taxon>
    </lineage>
</organism>
<comment type="caution">
    <text evidence="4">The sequence shown here is derived from an EMBL/GenBank/DDBJ whole genome shotgun (WGS) entry which is preliminary data.</text>
</comment>
<feature type="chain" id="PRO_5046884522" description="LPXTG-motif cell wall anchor domain protein" evidence="3">
    <location>
        <begin position="21"/>
        <end position="441"/>
    </location>
</feature>
<evidence type="ECO:0000256" key="2">
    <source>
        <dbReference type="SAM" id="Phobius"/>
    </source>
</evidence>
<protein>
    <recommendedName>
        <fullName evidence="6">LPXTG-motif cell wall anchor domain protein</fullName>
    </recommendedName>
</protein>
<keyword evidence="3" id="KW-0732">Signal</keyword>
<dbReference type="Proteomes" id="UP001499854">
    <property type="component" value="Unassembled WGS sequence"/>
</dbReference>
<proteinExistence type="predicted"/>
<feature type="compositionally biased region" description="Low complexity" evidence="1">
    <location>
        <begin position="323"/>
        <end position="389"/>
    </location>
</feature>
<feature type="region of interest" description="Disordered" evidence="1">
    <location>
        <begin position="317"/>
        <end position="389"/>
    </location>
</feature>
<accession>A0ABN2SN23</accession>
<evidence type="ECO:0000256" key="1">
    <source>
        <dbReference type="SAM" id="MobiDB-lite"/>
    </source>
</evidence>
<keyword evidence="2" id="KW-0812">Transmembrane</keyword>
<sequence>MLAAGLTAGLAVAGAMTAEAAAAADDGSGPVATPPATPAVQTVSGVAANGVQLTLTLPRQLPVDLPGRQLAGREIDVTAKDTAGQGYTGAVDTTLTAEGGGVTRMPLRVERYDADTADWRPVPVGPAVGTSLNVSVQVAVPAGGSQQVRLRVSPGTTVLDDVKVAAAANGATAVGTAPVTEPTFRADGLTAAVQAGTPLVVTGRLANPTDVDYAHVPVKLYLKACPQTGKCFGAADIKLEAQVGGSWQTVPVDADPSVTGGVSGTVFPDLALPAGGSVQLTARMTLNSGTAAVNPVPLGFGPIGLTIADRQSTGGTLTVQPVAAPTPTATSTTSPSATPSDSASSPSDPASSATGTPTATPSATPATATAATPDTALDGAPVAAGTPSASTGSASATILVAAGLFAVCLALVLWFVLMKRRERLAAAAAGHGADHDADDEV</sequence>
<evidence type="ECO:0000313" key="4">
    <source>
        <dbReference type="EMBL" id="GAA1989377.1"/>
    </source>
</evidence>
<evidence type="ECO:0000313" key="5">
    <source>
        <dbReference type="Proteomes" id="UP001499854"/>
    </source>
</evidence>
<evidence type="ECO:0008006" key="6">
    <source>
        <dbReference type="Google" id="ProtNLM"/>
    </source>
</evidence>
<feature type="signal peptide" evidence="3">
    <location>
        <begin position="1"/>
        <end position="20"/>
    </location>
</feature>
<keyword evidence="2" id="KW-0472">Membrane</keyword>
<keyword evidence="2" id="KW-1133">Transmembrane helix</keyword>
<name>A0ABN2SN23_9ACTN</name>
<keyword evidence="5" id="KW-1185">Reference proteome</keyword>
<feature type="transmembrane region" description="Helical" evidence="2">
    <location>
        <begin position="396"/>
        <end position="417"/>
    </location>
</feature>
<dbReference type="NCBIfam" id="TIGR01167">
    <property type="entry name" value="LPXTG_anchor"/>
    <property type="match status" value="1"/>
</dbReference>
<gene>
    <name evidence="4" type="ORF">GCM10009838_60380</name>
</gene>
<reference evidence="4 5" key="1">
    <citation type="journal article" date="2019" name="Int. J. Syst. Evol. Microbiol.">
        <title>The Global Catalogue of Microorganisms (GCM) 10K type strain sequencing project: providing services to taxonomists for standard genome sequencing and annotation.</title>
        <authorList>
            <consortium name="The Broad Institute Genomics Platform"/>
            <consortium name="The Broad Institute Genome Sequencing Center for Infectious Disease"/>
            <person name="Wu L."/>
            <person name="Ma J."/>
        </authorList>
    </citation>
    <scope>NUCLEOTIDE SEQUENCE [LARGE SCALE GENOMIC DNA]</scope>
    <source>
        <strain evidence="4 5">JCM 16013</strain>
    </source>
</reference>
<evidence type="ECO:0000256" key="3">
    <source>
        <dbReference type="SAM" id="SignalP"/>
    </source>
</evidence>